<name>A0ABS0XUP3_9SPHN</name>
<gene>
    <name evidence="4" type="ORF">JAO74_16905</name>
</gene>
<proteinExistence type="predicted"/>
<feature type="compositionally biased region" description="Basic and acidic residues" evidence="1">
    <location>
        <begin position="581"/>
        <end position="590"/>
    </location>
</feature>
<dbReference type="PANTHER" id="PTHR38731:SF3">
    <property type="entry name" value="BLL6125 PROTEIN"/>
    <property type="match status" value="1"/>
</dbReference>
<feature type="region of interest" description="Disordered" evidence="1">
    <location>
        <begin position="519"/>
        <end position="620"/>
    </location>
</feature>
<dbReference type="RefSeq" id="WP_199040962.1">
    <property type="nucleotide sequence ID" value="NZ_JAELXS010000013.1"/>
</dbReference>
<feature type="compositionally biased region" description="Basic and acidic residues" evidence="1">
    <location>
        <begin position="603"/>
        <end position="620"/>
    </location>
</feature>
<dbReference type="InterPro" id="IPR006860">
    <property type="entry name" value="FecR"/>
</dbReference>
<keyword evidence="2" id="KW-0732">Signal</keyword>
<evidence type="ECO:0000313" key="5">
    <source>
        <dbReference type="Proteomes" id="UP000640426"/>
    </source>
</evidence>
<dbReference type="Proteomes" id="UP000640426">
    <property type="component" value="Unassembled WGS sequence"/>
</dbReference>
<sequence length="620" mass="62092">MRKSILALLAASCSSAAVAGPESWRLSEVNGPVQIARNGLTKVAMRGLALAPGDAVSTGASGRAVLVRGTEFMMIAPNSRLRLPAENDTKSGFTRIFEDLGSVVFMIKKKVTPHFEVQTPYLAAVVKGTTFSVNVAERNTSLEVLEGAVEVATRDGGARDIITPGATALVSSTNRFRMEVERNGVRTVIESPAGKEPDAAPITPASSSTPDVVAETKTSDTSNAEPAIADVVYAAPVSLSETTGGLVQGSIGQEAAVALTQVAVATKIATEASTGAVKTLEMASAIVAARADEAASYIAADKTQVQADQAGAAKIAADQSAQNATVAATASADAAAAAEAERIAKAAAQARAEQDAAVAAAAAAAAQKAAADQNAVETMRAAAATEAAVRAADDARRADEAAAAADIERAAQEAQKAAAARAAEIAAALAAQLAERATTSSDGAVQAAAAQAARDAATAQEAAGQASAAAAQAAVDKAAREAAKEAANQAADALRIASATARELAAKAAAESAKQVEQAAKDAEKAAKEAEKAAKDAEKAAADKAVKDAEKAAKEVEKEAAKAAAEAAQAQEKAAKAAQKAAEDAAKEAAKAAAESTKNAGKQAEETAKQLEELLKAKKG</sequence>
<dbReference type="Gene3D" id="2.60.120.1440">
    <property type="match status" value="1"/>
</dbReference>
<feature type="domain" description="FecR protein" evidence="3">
    <location>
        <begin position="55"/>
        <end position="150"/>
    </location>
</feature>
<accession>A0ABS0XUP3</accession>
<comment type="caution">
    <text evidence="4">The sequence shown here is derived from an EMBL/GenBank/DDBJ whole genome shotgun (WGS) entry which is preliminary data.</text>
</comment>
<evidence type="ECO:0000256" key="1">
    <source>
        <dbReference type="SAM" id="MobiDB-lite"/>
    </source>
</evidence>
<organism evidence="4 5">
    <name type="scientific">Sphingomonas mollis</name>
    <dbReference type="NCBI Taxonomy" id="2795726"/>
    <lineage>
        <taxon>Bacteria</taxon>
        <taxon>Pseudomonadati</taxon>
        <taxon>Pseudomonadota</taxon>
        <taxon>Alphaproteobacteria</taxon>
        <taxon>Sphingomonadales</taxon>
        <taxon>Sphingomonadaceae</taxon>
        <taxon>Sphingomonas</taxon>
    </lineage>
</organism>
<feature type="compositionally biased region" description="Basic and acidic residues" evidence="1">
    <location>
        <begin position="519"/>
        <end position="561"/>
    </location>
</feature>
<evidence type="ECO:0000259" key="3">
    <source>
        <dbReference type="Pfam" id="PF04773"/>
    </source>
</evidence>
<evidence type="ECO:0000313" key="4">
    <source>
        <dbReference type="EMBL" id="MBJ6123468.1"/>
    </source>
</evidence>
<feature type="chain" id="PRO_5046305705" evidence="2">
    <location>
        <begin position="20"/>
        <end position="620"/>
    </location>
</feature>
<keyword evidence="5" id="KW-1185">Reference proteome</keyword>
<dbReference type="Pfam" id="PF04773">
    <property type="entry name" value="FecR"/>
    <property type="match status" value="1"/>
</dbReference>
<feature type="region of interest" description="Disordered" evidence="1">
    <location>
        <begin position="187"/>
        <end position="221"/>
    </location>
</feature>
<dbReference type="EMBL" id="JAELXS010000013">
    <property type="protein sequence ID" value="MBJ6123468.1"/>
    <property type="molecule type" value="Genomic_DNA"/>
</dbReference>
<feature type="signal peptide" evidence="2">
    <location>
        <begin position="1"/>
        <end position="19"/>
    </location>
</feature>
<feature type="compositionally biased region" description="Low complexity" evidence="1">
    <location>
        <begin position="562"/>
        <end position="580"/>
    </location>
</feature>
<evidence type="ECO:0000256" key="2">
    <source>
        <dbReference type="SAM" id="SignalP"/>
    </source>
</evidence>
<reference evidence="5" key="1">
    <citation type="submission" date="2020-12" db="EMBL/GenBank/DDBJ databases">
        <title>Hymenobacter sp.</title>
        <authorList>
            <person name="Kim M.K."/>
        </authorList>
    </citation>
    <scope>NUCLEOTIDE SEQUENCE [LARGE SCALE GENOMIC DNA]</scope>
    <source>
        <strain evidence="5">BT553</strain>
    </source>
</reference>
<protein>
    <submittedName>
        <fullName evidence="4">FecR domain-containing protein</fullName>
    </submittedName>
</protein>
<dbReference type="PANTHER" id="PTHR38731">
    <property type="entry name" value="LIPL45-RELATED LIPOPROTEIN-RELATED"/>
    <property type="match status" value="1"/>
</dbReference>